<dbReference type="InterPro" id="IPR036513">
    <property type="entry name" value="STAS_dom_sf"/>
</dbReference>
<dbReference type="InterPro" id="IPR021866">
    <property type="entry name" value="SpoIIAA-like"/>
</dbReference>
<dbReference type="Pfam" id="PF11964">
    <property type="entry name" value="SpoIIAA-like"/>
    <property type="match status" value="1"/>
</dbReference>
<dbReference type="Gene3D" id="3.40.50.10600">
    <property type="entry name" value="SpoIIaa-like domains"/>
    <property type="match status" value="1"/>
</dbReference>
<gene>
    <name evidence="1" type="ORF">OQ279_09750</name>
</gene>
<protein>
    <submittedName>
        <fullName evidence="1">STAS/SEC14 domain-containing protein</fullName>
    </submittedName>
</protein>
<dbReference type="InterPro" id="IPR038396">
    <property type="entry name" value="SpoIIAA-like_sf"/>
</dbReference>
<accession>A0A9X3CX46</accession>
<dbReference type="EMBL" id="JAPJDA010000014">
    <property type="protein sequence ID" value="MCX2838436.1"/>
    <property type="molecule type" value="Genomic_DNA"/>
</dbReference>
<name>A0A9X3CX46_9FLAO</name>
<evidence type="ECO:0000313" key="2">
    <source>
        <dbReference type="Proteomes" id="UP001148482"/>
    </source>
</evidence>
<organism evidence="1 2">
    <name type="scientific">Salinimicrobium profundisediminis</name>
    <dbReference type="NCBI Taxonomy" id="2994553"/>
    <lineage>
        <taxon>Bacteria</taxon>
        <taxon>Pseudomonadati</taxon>
        <taxon>Bacteroidota</taxon>
        <taxon>Flavobacteriia</taxon>
        <taxon>Flavobacteriales</taxon>
        <taxon>Flavobacteriaceae</taxon>
        <taxon>Salinimicrobium</taxon>
    </lineage>
</organism>
<sequence>MLQILGQTEGNLIATRATGNLTEADYDKLLPLLNNIVEKHKKIRWYFEMEGFEGWKPKAFWEDLKFDVQHANKFEKVAMVGDEKWEDWMTDLMKPFTSAEVKFFEINHASEGQKWIEK</sequence>
<dbReference type="Proteomes" id="UP001148482">
    <property type="component" value="Unassembled WGS sequence"/>
</dbReference>
<keyword evidence="2" id="KW-1185">Reference proteome</keyword>
<evidence type="ECO:0000313" key="1">
    <source>
        <dbReference type="EMBL" id="MCX2838436.1"/>
    </source>
</evidence>
<dbReference type="SUPFAM" id="SSF52091">
    <property type="entry name" value="SpoIIaa-like"/>
    <property type="match status" value="1"/>
</dbReference>
<comment type="caution">
    <text evidence="1">The sequence shown here is derived from an EMBL/GenBank/DDBJ whole genome shotgun (WGS) entry which is preliminary data.</text>
</comment>
<proteinExistence type="predicted"/>
<reference evidence="1" key="1">
    <citation type="submission" date="2022-11" db="EMBL/GenBank/DDBJ databases">
        <title>Salinimicrobium profundisediminis sp. nov., isolated from deep-sea sediment of the Mariana Trench.</title>
        <authorList>
            <person name="Fu H."/>
        </authorList>
    </citation>
    <scope>NUCLEOTIDE SEQUENCE</scope>
    <source>
        <strain evidence="1">MT39</strain>
    </source>
</reference>
<dbReference type="AlphaFoldDB" id="A0A9X3CX46"/>
<dbReference type="RefSeq" id="WP_168025982.1">
    <property type="nucleotide sequence ID" value="NZ_JAPJDA010000014.1"/>
</dbReference>